<sequence>MDETIIKELISKSVSAKKHAYCKYSNFPVGAALLCEDGTIYTGCNIENVAYSSICAEQTAIAKAVSEGHTKFKAIAVSSNQTENVISPCGPCRQYLFGGDWDVIMTKPDMTYTMMKTSELLPLGFVQNPFLPTAKK</sequence>
<dbReference type="Gene3D" id="3.40.140.10">
    <property type="entry name" value="Cytidine Deaminase, domain 2"/>
    <property type="match status" value="1"/>
</dbReference>
<comment type="similarity">
    <text evidence="3 10">Belongs to the cytidine and deoxycytidylate deaminase family.</text>
</comment>
<evidence type="ECO:0000313" key="12">
    <source>
        <dbReference type="EMBL" id="WAR14635.1"/>
    </source>
</evidence>
<evidence type="ECO:0000256" key="5">
    <source>
        <dbReference type="ARBA" id="ARBA00022723"/>
    </source>
</evidence>
<evidence type="ECO:0000256" key="1">
    <source>
        <dbReference type="ARBA" id="ARBA00001947"/>
    </source>
</evidence>
<dbReference type="EMBL" id="CP111020">
    <property type="protein sequence ID" value="WAR14635.1"/>
    <property type="molecule type" value="Genomic_DNA"/>
</dbReference>
<dbReference type="Proteomes" id="UP001164746">
    <property type="component" value="Chromosome 9"/>
</dbReference>
<dbReference type="PROSITE" id="PS00903">
    <property type="entry name" value="CYT_DCMP_DEAMINASES_1"/>
    <property type="match status" value="1"/>
</dbReference>
<comment type="catalytic activity">
    <reaction evidence="10">
        <text>2'-deoxycytidine + H2O + H(+) = 2'-deoxyuridine + NH4(+)</text>
        <dbReference type="Rhea" id="RHEA:13433"/>
        <dbReference type="ChEBI" id="CHEBI:15377"/>
        <dbReference type="ChEBI" id="CHEBI:15378"/>
        <dbReference type="ChEBI" id="CHEBI:15698"/>
        <dbReference type="ChEBI" id="CHEBI:16450"/>
        <dbReference type="ChEBI" id="CHEBI:28938"/>
        <dbReference type="EC" id="3.5.4.5"/>
    </reaction>
</comment>
<reference evidence="12" key="1">
    <citation type="submission" date="2022-11" db="EMBL/GenBank/DDBJ databases">
        <title>Centuries of genome instability and evolution in soft-shell clam transmissible cancer (bioRxiv).</title>
        <authorList>
            <person name="Hart S.F.M."/>
            <person name="Yonemitsu M.A."/>
            <person name="Giersch R.M."/>
            <person name="Beal B.F."/>
            <person name="Arriagada G."/>
            <person name="Davis B.W."/>
            <person name="Ostrander E.A."/>
            <person name="Goff S.P."/>
            <person name="Metzger M.J."/>
        </authorList>
    </citation>
    <scope>NUCLEOTIDE SEQUENCE</scope>
    <source>
        <strain evidence="12">MELC-2E11</strain>
        <tissue evidence="12">Siphon/mantle</tissue>
    </source>
</reference>
<gene>
    <name evidence="12" type="ORF">MAR_004740</name>
</gene>
<dbReference type="NCBIfam" id="TIGR01354">
    <property type="entry name" value="cyt_deam_tetra"/>
    <property type="match status" value="1"/>
</dbReference>
<evidence type="ECO:0000256" key="4">
    <source>
        <dbReference type="ARBA" id="ARBA00012783"/>
    </source>
</evidence>
<dbReference type="InterPro" id="IPR050202">
    <property type="entry name" value="Cyt/Deoxycyt_deaminase"/>
</dbReference>
<evidence type="ECO:0000256" key="2">
    <source>
        <dbReference type="ARBA" id="ARBA00003949"/>
    </source>
</evidence>
<evidence type="ECO:0000259" key="11">
    <source>
        <dbReference type="PROSITE" id="PS51747"/>
    </source>
</evidence>
<keyword evidence="7 10" id="KW-0862">Zinc</keyword>
<accession>A0ABY7EZ24</accession>
<dbReference type="Pfam" id="PF00383">
    <property type="entry name" value="dCMP_cyt_deam_1"/>
    <property type="match status" value="1"/>
</dbReference>
<feature type="domain" description="CMP/dCMP-type deaminase" evidence="11">
    <location>
        <begin position="4"/>
        <end position="128"/>
    </location>
</feature>
<protein>
    <recommendedName>
        <fullName evidence="4 10">Cytidine deaminase</fullName>
        <ecNumber evidence="4 10">3.5.4.5</ecNumber>
    </recommendedName>
    <alternativeName>
        <fullName evidence="8 10">Cytidine aminohydrolase</fullName>
    </alternativeName>
</protein>
<dbReference type="NCBIfam" id="NF004064">
    <property type="entry name" value="PRK05578.1"/>
    <property type="match status" value="1"/>
</dbReference>
<comment type="cofactor">
    <cofactor evidence="1 10">
        <name>Zn(2+)</name>
        <dbReference type="ChEBI" id="CHEBI:29105"/>
    </cofactor>
</comment>
<evidence type="ECO:0000256" key="7">
    <source>
        <dbReference type="ARBA" id="ARBA00022833"/>
    </source>
</evidence>
<dbReference type="PANTHER" id="PTHR11644">
    <property type="entry name" value="CYTIDINE DEAMINASE"/>
    <property type="match status" value="1"/>
</dbReference>
<dbReference type="InterPro" id="IPR016193">
    <property type="entry name" value="Cytidine_deaminase-like"/>
</dbReference>
<dbReference type="PANTHER" id="PTHR11644:SF2">
    <property type="entry name" value="CYTIDINE DEAMINASE"/>
    <property type="match status" value="1"/>
</dbReference>
<evidence type="ECO:0000313" key="13">
    <source>
        <dbReference type="Proteomes" id="UP001164746"/>
    </source>
</evidence>
<dbReference type="PROSITE" id="PS51747">
    <property type="entry name" value="CYT_DCMP_DEAMINASES_2"/>
    <property type="match status" value="1"/>
</dbReference>
<dbReference type="EC" id="3.5.4.5" evidence="4 10"/>
<evidence type="ECO:0000256" key="3">
    <source>
        <dbReference type="ARBA" id="ARBA00006576"/>
    </source>
</evidence>
<comment type="function">
    <text evidence="2 10">This enzyme scavenges exogenous and endogenous cytidine and 2'-deoxycytidine for UMP synthesis.</text>
</comment>
<evidence type="ECO:0000256" key="8">
    <source>
        <dbReference type="ARBA" id="ARBA00032005"/>
    </source>
</evidence>
<keyword evidence="5 10" id="KW-0479">Metal-binding</keyword>
<name>A0ABY7EZ24_MYAAR</name>
<dbReference type="InterPro" id="IPR002125">
    <property type="entry name" value="CMP_dCMP_dom"/>
</dbReference>
<evidence type="ECO:0000256" key="9">
    <source>
        <dbReference type="ARBA" id="ARBA00049558"/>
    </source>
</evidence>
<comment type="catalytic activity">
    <reaction evidence="9 10">
        <text>cytidine + H2O + H(+) = uridine + NH4(+)</text>
        <dbReference type="Rhea" id="RHEA:16069"/>
        <dbReference type="ChEBI" id="CHEBI:15377"/>
        <dbReference type="ChEBI" id="CHEBI:15378"/>
        <dbReference type="ChEBI" id="CHEBI:16704"/>
        <dbReference type="ChEBI" id="CHEBI:17562"/>
        <dbReference type="ChEBI" id="CHEBI:28938"/>
        <dbReference type="EC" id="3.5.4.5"/>
    </reaction>
</comment>
<keyword evidence="13" id="KW-1185">Reference proteome</keyword>
<dbReference type="SUPFAM" id="SSF53927">
    <property type="entry name" value="Cytidine deaminase-like"/>
    <property type="match status" value="1"/>
</dbReference>
<dbReference type="InterPro" id="IPR016192">
    <property type="entry name" value="APOBEC/CMP_deaminase_Zn-bd"/>
</dbReference>
<dbReference type="InterPro" id="IPR006262">
    <property type="entry name" value="Cyt_deam_tetra"/>
</dbReference>
<organism evidence="12 13">
    <name type="scientific">Mya arenaria</name>
    <name type="common">Soft-shell clam</name>
    <dbReference type="NCBI Taxonomy" id="6604"/>
    <lineage>
        <taxon>Eukaryota</taxon>
        <taxon>Metazoa</taxon>
        <taxon>Spiralia</taxon>
        <taxon>Lophotrochozoa</taxon>
        <taxon>Mollusca</taxon>
        <taxon>Bivalvia</taxon>
        <taxon>Autobranchia</taxon>
        <taxon>Heteroconchia</taxon>
        <taxon>Euheterodonta</taxon>
        <taxon>Imparidentia</taxon>
        <taxon>Neoheterodontei</taxon>
        <taxon>Myida</taxon>
        <taxon>Myoidea</taxon>
        <taxon>Myidae</taxon>
        <taxon>Mya</taxon>
    </lineage>
</organism>
<dbReference type="CDD" id="cd01283">
    <property type="entry name" value="cytidine_deaminase"/>
    <property type="match status" value="1"/>
</dbReference>
<evidence type="ECO:0000256" key="6">
    <source>
        <dbReference type="ARBA" id="ARBA00022801"/>
    </source>
</evidence>
<proteinExistence type="inferred from homology"/>
<keyword evidence="6 10" id="KW-0378">Hydrolase</keyword>
<evidence type="ECO:0000256" key="10">
    <source>
        <dbReference type="RuleBase" id="RU364006"/>
    </source>
</evidence>